<accession>A0A8E1W4K0</accession>
<keyword evidence="5" id="KW-1185">Reference proteome</keyword>
<dbReference type="Proteomes" id="UP000233750">
    <property type="component" value="Unassembled WGS sequence"/>
</dbReference>
<dbReference type="EMBL" id="PJMY01000003">
    <property type="protein sequence ID" value="PKV97472.1"/>
    <property type="molecule type" value="Genomic_DNA"/>
</dbReference>
<keyword evidence="1" id="KW-0560">Oxidoreductase</keyword>
<dbReference type="Gene3D" id="3.50.50.60">
    <property type="entry name" value="FAD/NAD(P)-binding domain"/>
    <property type="match status" value="1"/>
</dbReference>
<dbReference type="InterPro" id="IPR036188">
    <property type="entry name" value="FAD/NAD-bd_sf"/>
</dbReference>
<protein>
    <submittedName>
        <fullName evidence="3">FAD-binding oxidoreductase</fullName>
    </submittedName>
    <submittedName>
        <fullName evidence="4">Glycine/D-amino acid oxidase-like deaminating enzyme</fullName>
    </submittedName>
</protein>
<evidence type="ECO:0000313" key="3">
    <source>
        <dbReference type="EMBL" id="MBB2503812.1"/>
    </source>
</evidence>
<dbReference type="GO" id="GO:0005737">
    <property type="term" value="C:cytoplasm"/>
    <property type="evidence" value="ECO:0007669"/>
    <property type="project" value="TreeGrafter"/>
</dbReference>
<name>A0A2N3WUD3_9PSEU</name>
<evidence type="ECO:0000313" key="6">
    <source>
        <dbReference type="Proteomes" id="UP000550260"/>
    </source>
</evidence>
<dbReference type="SUPFAM" id="SSF51905">
    <property type="entry name" value="FAD/NAD(P)-binding domain"/>
    <property type="match status" value="1"/>
</dbReference>
<evidence type="ECO:0000313" key="5">
    <source>
        <dbReference type="Proteomes" id="UP000233750"/>
    </source>
</evidence>
<dbReference type="AlphaFoldDB" id="A0A2N3WUD3"/>
<gene>
    <name evidence="4" type="ORF">ATK30_8453</name>
    <name evidence="3" type="ORF">H5411_32320</name>
</gene>
<sequence length="366" mass="37807">MRTTSPTVVVGGGILGLSTARALAAAGADVALVTEGELTSGASGRSLSWLNSAGVRSEEYHRLRVAGIDRYRTLAARHPDADWLRFDGGLAWSGADLRAQHDHETAHGYDSRLLSRDEIARLVPGVDPAAVPGGQAVWNPGEGWVDLPSLAQVLAKEFAEHGGRLVANAGPVRVEHQGGAVTGVRTAAGDSLPADAVVLATGPAVPEMAAELGIAVPDATPISLLVTTAPVDTPLRAVLNTPRASIRPTPHGGLAVDSDWTTASIRHTGSGYEVPAEIVTELLAEASGLLAGNPPLTAERQAIGRKPIPGDGDPVLGRADELGGLYLAFTHSGATLALIAGELLAHEITAGEAHPMLAPFNPRRFR</sequence>
<accession>A0A2N3WUD3</accession>
<comment type="caution">
    <text evidence="4">The sequence shown here is derived from an EMBL/GenBank/DDBJ whole genome shotgun (WGS) entry which is preliminary data.</text>
</comment>
<dbReference type="Gene3D" id="3.30.9.10">
    <property type="entry name" value="D-Amino Acid Oxidase, subunit A, domain 2"/>
    <property type="match status" value="1"/>
</dbReference>
<dbReference type="PANTHER" id="PTHR13847">
    <property type="entry name" value="SARCOSINE DEHYDROGENASE-RELATED"/>
    <property type="match status" value="1"/>
</dbReference>
<feature type="domain" description="FAD dependent oxidoreductase" evidence="2">
    <location>
        <begin position="8"/>
        <end position="346"/>
    </location>
</feature>
<reference evidence="3 6" key="2">
    <citation type="submission" date="2020-08" db="EMBL/GenBank/DDBJ databases">
        <title>Amycolatopsis echigonensis JCM 21831.</title>
        <authorList>
            <person name="Tedsree N."/>
            <person name="Kuncharoen N."/>
            <person name="Likhitwitayawuid K."/>
            <person name="Tanasupawat S."/>
        </authorList>
    </citation>
    <scope>NUCLEOTIDE SEQUENCE [LARGE SCALE GENOMIC DNA]</scope>
    <source>
        <strain evidence="3 6">JCM 21831</strain>
    </source>
</reference>
<dbReference type="GO" id="GO:0016491">
    <property type="term" value="F:oxidoreductase activity"/>
    <property type="evidence" value="ECO:0007669"/>
    <property type="project" value="UniProtKB-KW"/>
</dbReference>
<evidence type="ECO:0000313" key="4">
    <source>
        <dbReference type="EMBL" id="PKV97472.1"/>
    </source>
</evidence>
<dbReference type="EMBL" id="JACJHR010000060">
    <property type="protein sequence ID" value="MBB2503812.1"/>
    <property type="molecule type" value="Genomic_DNA"/>
</dbReference>
<dbReference type="RefSeq" id="WP_101440188.1">
    <property type="nucleotide sequence ID" value="NZ_JACJHR010000060.1"/>
</dbReference>
<reference evidence="4 5" key="1">
    <citation type="submission" date="2017-12" db="EMBL/GenBank/DDBJ databases">
        <title>Sequencing the genomes of 1000 Actinobacteria strains.</title>
        <authorList>
            <person name="Klenk H.-P."/>
        </authorList>
    </citation>
    <scope>NUCLEOTIDE SEQUENCE [LARGE SCALE GENOMIC DNA]</scope>
    <source>
        <strain evidence="4 5">DSM 45165</strain>
    </source>
</reference>
<dbReference type="PANTHER" id="PTHR13847:SF289">
    <property type="entry name" value="GLYCINE OXIDASE"/>
    <property type="match status" value="1"/>
</dbReference>
<dbReference type="Pfam" id="PF01266">
    <property type="entry name" value="DAO"/>
    <property type="match status" value="1"/>
</dbReference>
<dbReference type="Proteomes" id="UP000550260">
    <property type="component" value="Unassembled WGS sequence"/>
</dbReference>
<evidence type="ECO:0000259" key="2">
    <source>
        <dbReference type="Pfam" id="PF01266"/>
    </source>
</evidence>
<dbReference type="OrthoDB" id="4775411at2"/>
<proteinExistence type="predicted"/>
<organism evidence="4 5">
    <name type="scientific">Amycolatopsis echigonensis</name>
    <dbReference type="NCBI Taxonomy" id="2576905"/>
    <lineage>
        <taxon>Bacteria</taxon>
        <taxon>Bacillati</taxon>
        <taxon>Actinomycetota</taxon>
        <taxon>Actinomycetes</taxon>
        <taxon>Pseudonocardiales</taxon>
        <taxon>Pseudonocardiaceae</taxon>
        <taxon>Amycolatopsis</taxon>
    </lineage>
</organism>
<dbReference type="InterPro" id="IPR006076">
    <property type="entry name" value="FAD-dep_OxRdtase"/>
</dbReference>
<evidence type="ECO:0000256" key="1">
    <source>
        <dbReference type="ARBA" id="ARBA00023002"/>
    </source>
</evidence>